<evidence type="ECO:0000313" key="5">
    <source>
        <dbReference type="Proteomes" id="UP001187531"/>
    </source>
</evidence>
<evidence type="ECO:0000256" key="1">
    <source>
        <dbReference type="SAM" id="Coils"/>
    </source>
</evidence>
<protein>
    <recommendedName>
        <fullName evidence="3">BZIP domain-containing protein</fullName>
    </recommendedName>
</protein>
<dbReference type="Proteomes" id="UP001187531">
    <property type="component" value="Unassembled WGS sequence"/>
</dbReference>
<comment type="caution">
    <text evidence="4">The sequence shown here is derived from an EMBL/GenBank/DDBJ whole genome shotgun (WGS) entry which is preliminary data.</text>
</comment>
<evidence type="ECO:0000259" key="3">
    <source>
        <dbReference type="Pfam" id="PF07716"/>
    </source>
</evidence>
<keyword evidence="1" id="KW-0175">Coiled coil</keyword>
<dbReference type="Gene3D" id="1.20.5.170">
    <property type="match status" value="1"/>
</dbReference>
<dbReference type="Pfam" id="PF07716">
    <property type="entry name" value="bZIP_2"/>
    <property type="match status" value="1"/>
</dbReference>
<feature type="region of interest" description="Disordered" evidence="2">
    <location>
        <begin position="1"/>
        <end position="66"/>
    </location>
</feature>
<dbReference type="EMBL" id="JAVRJZ010000003">
    <property type="protein sequence ID" value="KAK2724373.1"/>
    <property type="molecule type" value="Genomic_DNA"/>
</dbReference>
<dbReference type="CDD" id="cd14686">
    <property type="entry name" value="bZIP"/>
    <property type="match status" value="1"/>
</dbReference>
<dbReference type="SUPFAM" id="SSF57959">
    <property type="entry name" value="Leucine zipper domain"/>
    <property type="match status" value="1"/>
</dbReference>
<keyword evidence="5" id="KW-1185">Reference proteome</keyword>
<name>A0AA88I890_ARTSF</name>
<gene>
    <name evidence="4" type="ORF">QYM36_001026</name>
</gene>
<evidence type="ECO:0000313" key="4">
    <source>
        <dbReference type="EMBL" id="KAK2724373.1"/>
    </source>
</evidence>
<dbReference type="GO" id="GO:0003700">
    <property type="term" value="F:DNA-binding transcription factor activity"/>
    <property type="evidence" value="ECO:0007669"/>
    <property type="project" value="InterPro"/>
</dbReference>
<feature type="coiled-coil region" evidence="1">
    <location>
        <begin position="452"/>
        <end position="479"/>
    </location>
</feature>
<evidence type="ECO:0000256" key="2">
    <source>
        <dbReference type="SAM" id="MobiDB-lite"/>
    </source>
</evidence>
<proteinExistence type="predicted"/>
<dbReference type="InterPro" id="IPR046347">
    <property type="entry name" value="bZIP_sf"/>
</dbReference>
<reference evidence="4" key="1">
    <citation type="submission" date="2023-07" db="EMBL/GenBank/DDBJ databases">
        <title>Chromosome-level genome assembly of Artemia franciscana.</title>
        <authorList>
            <person name="Jo E."/>
        </authorList>
    </citation>
    <scope>NUCLEOTIDE SEQUENCE</scope>
    <source>
        <tissue evidence="4">Whole body</tissue>
    </source>
</reference>
<sequence length="479" mass="54455">MVSREEEPYQCMTEFQTETEDSQVDVQEYEKESFCGKAKSRPGNGNAFHSENLAKNFGSSPTLRRQSQEAKIVNATEEMLKDKEKPKLFNQDYEPNTKFERIFNESPISNEIPRNKDMEYPSTVTDNLLSCRIQNSISEVSGDADDISREIFLQEQVDQQRQMDSFGPQPVKSNEEKGVQEQIANYGLCTSQENINENRSSEPSSVVNSLQSPKTSHSFSLDFPTIIDSHTSQKYRGPGNVFKDVHQTCRRAESIRGDAIDILREKESFQAKRISGGEILNPLDLSTRSQSGGLSFSYTLTFEKDAIDILREKESFQAKRILGGENPEPLDLSTRSQAGSPLSITLGFEEVKTRVAEPNSLSALQESTYNFGIIRSINQEGKNAECFDKYSVKSQSNFKELEPEKVLSRRKEITPKELTQRSCHRNSRGRLSACEKAAKWKEGNRIAAKRYRLKKKIKLQELEETIKKLKTLHRGESLQ</sequence>
<organism evidence="4 5">
    <name type="scientific">Artemia franciscana</name>
    <name type="common">Brine shrimp</name>
    <name type="synonym">Artemia sanfranciscana</name>
    <dbReference type="NCBI Taxonomy" id="6661"/>
    <lineage>
        <taxon>Eukaryota</taxon>
        <taxon>Metazoa</taxon>
        <taxon>Ecdysozoa</taxon>
        <taxon>Arthropoda</taxon>
        <taxon>Crustacea</taxon>
        <taxon>Branchiopoda</taxon>
        <taxon>Anostraca</taxon>
        <taxon>Artemiidae</taxon>
        <taxon>Artemia</taxon>
    </lineage>
</organism>
<dbReference type="AlphaFoldDB" id="A0AA88I890"/>
<dbReference type="InterPro" id="IPR004827">
    <property type="entry name" value="bZIP"/>
</dbReference>
<feature type="domain" description="BZIP" evidence="3">
    <location>
        <begin position="442"/>
        <end position="470"/>
    </location>
</feature>
<accession>A0AA88I890</accession>